<name>A0AAN7B3K1_9PEZI</name>
<organism evidence="2 3">
    <name type="scientific">Rhypophila decipiens</name>
    <dbReference type="NCBI Taxonomy" id="261697"/>
    <lineage>
        <taxon>Eukaryota</taxon>
        <taxon>Fungi</taxon>
        <taxon>Dikarya</taxon>
        <taxon>Ascomycota</taxon>
        <taxon>Pezizomycotina</taxon>
        <taxon>Sordariomycetes</taxon>
        <taxon>Sordariomycetidae</taxon>
        <taxon>Sordariales</taxon>
        <taxon>Naviculisporaceae</taxon>
        <taxon>Rhypophila</taxon>
    </lineage>
</organism>
<protein>
    <recommendedName>
        <fullName evidence="1">Carrier domain-containing protein</fullName>
    </recommendedName>
</protein>
<accession>A0AAN7B3K1</accession>
<proteinExistence type="predicted"/>
<reference evidence="2" key="2">
    <citation type="submission" date="2023-05" db="EMBL/GenBank/DDBJ databases">
        <authorList>
            <consortium name="Lawrence Berkeley National Laboratory"/>
            <person name="Steindorff A."/>
            <person name="Hensen N."/>
            <person name="Bonometti L."/>
            <person name="Westerberg I."/>
            <person name="Brannstrom I.O."/>
            <person name="Guillou S."/>
            <person name="Cros-Aarteil S."/>
            <person name="Calhoun S."/>
            <person name="Haridas S."/>
            <person name="Kuo A."/>
            <person name="Mondo S."/>
            <person name="Pangilinan J."/>
            <person name="Riley R."/>
            <person name="Labutti K."/>
            <person name="Andreopoulos B."/>
            <person name="Lipzen A."/>
            <person name="Chen C."/>
            <person name="Yanf M."/>
            <person name="Daum C."/>
            <person name="Ng V."/>
            <person name="Clum A."/>
            <person name="Ohm R."/>
            <person name="Martin F."/>
            <person name="Silar P."/>
            <person name="Natvig D."/>
            <person name="Lalanne C."/>
            <person name="Gautier V."/>
            <person name="Ament-Velasquez S.L."/>
            <person name="Kruys A."/>
            <person name="Hutchinson M.I."/>
            <person name="Powell A.J."/>
            <person name="Barry K."/>
            <person name="Miller A.N."/>
            <person name="Grigoriev I.V."/>
            <person name="Debuchy R."/>
            <person name="Gladieux P."/>
            <person name="Thoren M.H."/>
            <person name="Johannesson H."/>
        </authorList>
    </citation>
    <scope>NUCLEOTIDE SEQUENCE</scope>
    <source>
        <strain evidence="2">PSN293</strain>
    </source>
</reference>
<keyword evidence="3" id="KW-1185">Reference proteome</keyword>
<dbReference type="InterPro" id="IPR009081">
    <property type="entry name" value="PP-bd_ACP"/>
</dbReference>
<comment type="caution">
    <text evidence="2">The sequence shown here is derived from an EMBL/GenBank/DDBJ whole genome shotgun (WGS) entry which is preliminary data.</text>
</comment>
<dbReference type="InterPro" id="IPR036736">
    <property type="entry name" value="ACP-like_sf"/>
</dbReference>
<dbReference type="Gene3D" id="1.10.1200.10">
    <property type="entry name" value="ACP-like"/>
    <property type="match status" value="1"/>
</dbReference>
<evidence type="ECO:0000313" key="2">
    <source>
        <dbReference type="EMBL" id="KAK4209633.1"/>
    </source>
</evidence>
<sequence length="202" mass="22733">MSTGKFSRGWWMKTRTTSNYISSHYILELAGTMPGHDSNHGNDAPVSAIVSAKGDSLKKVWTEIIFDLIFMEPVNGTMLSREANLFVLGGYSIAAISLASVARQVHRYALDVPDILRHPTLRDMAECMEEISPDQADHEAFRLTKMGHGVPRLTFRQNAVKAAWLDWCQPEDVEYAYPFPVRYGGLSGWFLGLDHEDEPCRL</sequence>
<dbReference type="SUPFAM" id="SSF47336">
    <property type="entry name" value="ACP-like"/>
    <property type="match status" value="1"/>
</dbReference>
<dbReference type="Pfam" id="PF00550">
    <property type="entry name" value="PP-binding"/>
    <property type="match status" value="1"/>
</dbReference>
<feature type="domain" description="Carrier" evidence="1">
    <location>
        <begin position="78"/>
        <end position="127"/>
    </location>
</feature>
<dbReference type="AlphaFoldDB" id="A0AAN7B3K1"/>
<evidence type="ECO:0000313" key="3">
    <source>
        <dbReference type="Proteomes" id="UP001301769"/>
    </source>
</evidence>
<dbReference type="EMBL" id="MU858199">
    <property type="protein sequence ID" value="KAK4209633.1"/>
    <property type="molecule type" value="Genomic_DNA"/>
</dbReference>
<reference evidence="2" key="1">
    <citation type="journal article" date="2023" name="Mol. Phylogenet. Evol.">
        <title>Genome-scale phylogeny and comparative genomics of the fungal order Sordariales.</title>
        <authorList>
            <person name="Hensen N."/>
            <person name="Bonometti L."/>
            <person name="Westerberg I."/>
            <person name="Brannstrom I.O."/>
            <person name="Guillou S."/>
            <person name="Cros-Aarteil S."/>
            <person name="Calhoun S."/>
            <person name="Haridas S."/>
            <person name="Kuo A."/>
            <person name="Mondo S."/>
            <person name="Pangilinan J."/>
            <person name="Riley R."/>
            <person name="LaButti K."/>
            <person name="Andreopoulos B."/>
            <person name="Lipzen A."/>
            <person name="Chen C."/>
            <person name="Yan M."/>
            <person name="Daum C."/>
            <person name="Ng V."/>
            <person name="Clum A."/>
            <person name="Steindorff A."/>
            <person name="Ohm R.A."/>
            <person name="Martin F."/>
            <person name="Silar P."/>
            <person name="Natvig D.O."/>
            <person name="Lalanne C."/>
            <person name="Gautier V."/>
            <person name="Ament-Velasquez S.L."/>
            <person name="Kruys A."/>
            <person name="Hutchinson M.I."/>
            <person name="Powell A.J."/>
            <person name="Barry K."/>
            <person name="Miller A.N."/>
            <person name="Grigoriev I.V."/>
            <person name="Debuchy R."/>
            <person name="Gladieux P."/>
            <person name="Hiltunen Thoren M."/>
            <person name="Johannesson H."/>
        </authorList>
    </citation>
    <scope>NUCLEOTIDE SEQUENCE</scope>
    <source>
        <strain evidence="2">PSN293</strain>
    </source>
</reference>
<gene>
    <name evidence="2" type="ORF">QBC37DRAFT_377901</name>
</gene>
<dbReference type="Proteomes" id="UP001301769">
    <property type="component" value="Unassembled WGS sequence"/>
</dbReference>
<evidence type="ECO:0000259" key="1">
    <source>
        <dbReference type="Pfam" id="PF00550"/>
    </source>
</evidence>